<sequence length="452" mass="52488">VCPLTLQLFRDPVIAEDGYTYEREAIIKYINEKHKSPIKPLQNLSIDGLRLNLQVKKMVEEFERTIQQKHYRFKLNVDIKKGRKTLFQAGCKVLFEAEWLRKLEGPKIVLLKIFDTRPDREASFYVELSRHQHILRTYGLVEQDPPDLDSVMLLQEYAPEGSLFELLEDQKSVPHESILFEMFIQIADAMSFLAYNRIIHGDLACRNILVFRFDEMNPKNNLVKVTDFGLSRATSIYSPISANSRSTINIIPIRYAAPEVLRHDNLSKDVYSEKSDMFSMGVLMWEAYSKGKMPWTGEKDENVIRKVIEGHRLERPPACSIESWSIILDQCMAGPPEDRPCFKNLKDVFTQLQFKTDQNNQTAKCLAEFFDTHVLLTENISRWTDRILNKDTDQQGIVAYFGGKAVIDGNQWPADDIPWKLCLRSHDERSSSYYIKFNSETELISFFKAHIK</sequence>
<dbReference type="GO" id="GO:0005524">
    <property type="term" value="F:ATP binding"/>
    <property type="evidence" value="ECO:0007669"/>
    <property type="project" value="UniProtKB-KW"/>
</dbReference>
<keyword evidence="2" id="KW-0067">ATP-binding</keyword>
<dbReference type="GO" id="GO:0016567">
    <property type="term" value="P:protein ubiquitination"/>
    <property type="evidence" value="ECO:0007669"/>
    <property type="project" value="InterPro"/>
</dbReference>
<dbReference type="SUPFAM" id="SSF56112">
    <property type="entry name" value="Protein kinase-like (PK-like)"/>
    <property type="match status" value="1"/>
</dbReference>
<dbReference type="CDD" id="cd16655">
    <property type="entry name" value="RING-Ubox_WDSUB1-like"/>
    <property type="match status" value="1"/>
</dbReference>
<proteinExistence type="predicted"/>
<dbReference type="PROSITE" id="PS51698">
    <property type="entry name" value="U_BOX"/>
    <property type="match status" value="1"/>
</dbReference>
<dbReference type="Proteomes" id="UP000682733">
    <property type="component" value="Unassembled WGS sequence"/>
</dbReference>
<dbReference type="Pfam" id="PF04564">
    <property type="entry name" value="U-box"/>
    <property type="match status" value="1"/>
</dbReference>
<reference evidence="5" key="1">
    <citation type="submission" date="2021-02" db="EMBL/GenBank/DDBJ databases">
        <authorList>
            <person name="Nowell W R."/>
        </authorList>
    </citation>
    <scope>NUCLEOTIDE SEQUENCE</scope>
</reference>
<dbReference type="PROSITE" id="PS50011">
    <property type="entry name" value="PROTEIN_KINASE_DOM"/>
    <property type="match status" value="1"/>
</dbReference>
<name>A0A8S2FXT5_9BILA</name>
<protein>
    <recommendedName>
        <fullName evidence="8">Non-specific protein-tyrosine kinase</fullName>
    </recommendedName>
</protein>
<dbReference type="InterPro" id="IPR003613">
    <property type="entry name" value="Ubox_domain"/>
</dbReference>
<dbReference type="Pfam" id="PF07714">
    <property type="entry name" value="PK_Tyr_Ser-Thr"/>
    <property type="match status" value="1"/>
</dbReference>
<feature type="domain" description="Protein kinase" evidence="3">
    <location>
        <begin position="73"/>
        <end position="350"/>
    </location>
</feature>
<evidence type="ECO:0000259" key="4">
    <source>
        <dbReference type="PROSITE" id="PS51698"/>
    </source>
</evidence>
<dbReference type="SMART" id="SM00504">
    <property type="entry name" value="Ubox"/>
    <property type="match status" value="1"/>
</dbReference>
<evidence type="ECO:0000256" key="2">
    <source>
        <dbReference type="ARBA" id="ARBA00022840"/>
    </source>
</evidence>
<dbReference type="InterPro" id="IPR008266">
    <property type="entry name" value="Tyr_kinase_AS"/>
</dbReference>
<dbReference type="EMBL" id="CAJNOK010043514">
    <property type="protein sequence ID" value="CAF1569780.1"/>
    <property type="molecule type" value="Genomic_DNA"/>
</dbReference>
<dbReference type="Gene3D" id="1.10.510.10">
    <property type="entry name" value="Transferase(Phosphotransferase) domain 1"/>
    <property type="match status" value="1"/>
</dbReference>
<dbReference type="InterPro" id="IPR001245">
    <property type="entry name" value="Ser-Thr/Tyr_kinase_cat_dom"/>
</dbReference>
<dbReference type="InterPro" id="IPR013083">
    <property type="entry name" value="Znf_RING/FYVE/PHD"/>
</dbReference>
<gene>
    <name evidence="5" type="ORF">OVA965_LOCUS40290</name>
    <name evidence="6" type="ORF">TMI583_LOCUS41702</name>
</gene>
<evidence type="ECO:0000256" key="1">
    <source>
        <dbReference type="ARBA" id="ARBA00022741"/>
    </source>
</evidence>
<dbReference type="AlphaFoldDB" id="A0A8S2FXT5"/>
<dbReference type="Gene3D" id="3.30.40.10">
    <property type="entry name" value="Zinc/RING finger domain, C3HC4 (zinc finger)"/>
    <property type="match status" value="1"/>
</dbReference>
<dbReference type="SUPFAM" id="SSF57850">
    <property type="entry name" value="RING/U-box"/>
    <property type="match status" value="1"/>
</dbReference>
<dbReference type="PROSITE" id="PS00109">
    <property type="entry name" value="PROTEIN_KINASE_TYR"/>
    <property type="match status" value="1"/>
</dbReference>
<dbReference type="InterPro" id="IPR000719">
    <property type="entry name" value="Prot_kinase_dom"/>
</dbReference>
<dbReference type="EMBL" id="CAJOBA010066289">
    <property type="protein sequence ID" value="CAF4363860.1"/>
    <property type="molecule type" value="Genomic_DNA"/>
</dbReference>
<dbReference type="GO" id="GO:0004842">
    <property type="term" value="F:ubiquitin-protein transferase activity"/>
    <property type="evidence" value="ECO:0007669"/>
    <property type="project" value="InterPro"/>
</dbReference>
<comment type="caution">
    <text evidence="5">The sequence shown here is derived from an EMBL/GenBank/DDBJ whole genome shotgun (WGS) entry which is preliminary data.</text>
</comment>
<evidence type="ECO:0008006" key="8">
    <source>
        <dbReference type="Google" id="ProtNLM"/>
    </source>
</evidence>
<dbReference type="Proteomes" id="UP000677228">
    <property type="component" value="Unassembled WGS sequence"/>
</dbReference>
<feature type="domain" description="U-box" evidence="4">
    <location>
        <begin position="1"/>
        <end position="69"/>
    </location>
</feature>
<evidence type="ECO:0000313" key="5">
    <source>
        <dbReference type="EMBL" id="CAF1569780.1"/>
    </source>
</evidence>
<feature type="non-terminal residue" evidence="5">
    <location>
        <position position="1"/>
    </location>
</feature>
<evidence type="ECO:0000259" key="3">
    <source>
        <dbReference type="PROSITE" id="PS50011"/>
    </source>
</evidence>
<accession>A0A8S2FXT5</accession>
<dbReference type="InterPro" id="IPR050198">
    <property type="entry name" value="Non-receptor_tyrosine_kinases"/>
</dbReference>
<keyword evidence="1" id="KW-0547">Nucleotide-binding</keyword>
<evidence type="ECO:0000313" key="6">
    <source>
        <dbReference type="EMBL" id="CAF4363860.1"/>
    </source>
</evidence>
<evidence type="ECO:0000313" key="7">
    <source>
        <dbReference type="Proteomes" id="UP000677228"/>
    </source>
</evidence>
<dbReference type="InterPro" id="IPR011009">
    <property type="entry name" value="Kinase-like_dom_sf"/>
</dbReference>
<organism evidence="5 7">
    <name type="scientific">Didymodactylos carnosus</name>
    <dbReference type="NCBI Taxonomy" id="1234261"/>
    <lineage>
        <taxon>Eukaryota</taxon>
        <taxon>Metazoa</taxon>
        <taxon>Spiralia</taxon>
        <taxon>Gnathifera</taxon>
        <taxon>Rotifera</taxon>
        <taxon>Eurotatoria</taxon>
        <taxon>Bdelloidea</taxon>
        <taxon>Philodinida</taxon>
        <taxon>Philodinidae</taxon>
        <taxon>Didymodactylos</taxon>
    </lineage>
</organism>
<dbReference type="PANTHER" id="PTHR24418">
    <property type="entry name" value="TYROSINE-PROTEIN KINASE"/>
    <property type="match status" value="1"/>
</dbReference>
<dbReference type="GO" id="GO:0004672">
    <property type="term" value="F:protein kinase activity"/>
    <property type="evidence" value="ECO:0007669"/>
    <property type="project" value="InterPro"/>
</dbReference>